<proteinExistence type="predicted"/>
<protein>
    <recommendedName>
        <fullName evidence="3">Hpc2-related domain-containing protein</fullName>
    </recommendedName>
</protein>
<feature type="non-terminal residue" evidence="2">
    <location>
        <position position="146"/>
    </location>
</feature>
<evidence type="ECO:0000313" key="2">
    <source>
        <dbReference type="EMBL" id="CEK50280.1"/>
    </source>
</evidence>
<evidence type="ECO:0008006" key="3">
    <source>
        <dbReference type="Google" id="ProtNLM"/>
    </source>
</evidence>
<organism evidence="2">
    <name type="scientific">Arion vulgaris</name>
    <dbReference type="NCBI Taxonomy" id="1028688"/>
    <lineage>
        <taxon>Eukaryota</taxon>
        <taxon>Metazoa</taxon>
        <taxon>Spiralia</taxon>
        <taxon>Lophotrochozoa</taxon>
        <taxon>Mollusca</taxon>
        <taxon>Gastropoda</taxon>
        <taxon>Heterobranchia</taxon>
        <taxon>Euthyneura</taxon>
        <taxon>Panpulmonata</taxon>
        <taxon>Eupulmonata</taxon>
        <taxon>Stylommatophora</taxon>
        <taxon>Helicina</taxon>
        <taxon>Arionoidea</taxon>
        <taxon>Arionidae</taxon>
        <taxon>Arion</taxon>
    </lineage>
</organism>
<dbReference type="AlphaFoldDB" id="A0A0B6Y418"/>
<sequence>VTAQNGGRFTLLYYRRTIKGFISYSKDKKNVNTMSEMKRVELTTVPASQKQKKVKWKQSTHRFVLNLGESNSVSCPEYSFSDLVKNEKPMNGGFLDDPDDDKDVVAIAQRFEAKYGTKKLYSGKRKRTQEMDDFYDPGEGYDEDDP</sequence>
<accession>A0A0B6Y418</accession>
<feature type="region of interest" description="Disordered" evidence="1">
    <location>
        <begin position="120"/>
        <end position="146"/>
    </location>
</feature>
<evidence type="ECO:0000256" key="1">
    <source>
        <dbReference type="SAM" id="MobiDB-lite"/>
    </source>
</evidence>
<feature type="compositionally biased region" description="Acidic residues" evidence="1">
    <location>
        <begin position="131"/>
        <end position="146"/>
    </location>
</feature>
<gene>
    <name evidence="2" type="primary">ORF10301</name>
</gene>
<reference evidence="2" key="1">
    <citation type="submission" date="2014-12" db="EMBL/GenBank/DDBJ databases">
        <title>Insight into the proteome of Arion vulgaris.</title>
        <authorList>
            <person name="Aradska J."/>
            <person name="Bulat T."/>
            <person name="Smidak R."/>
            <person name="Sarate P."/>
            <person name="Gangsoo J."/>
            <person name="Sialana F."/>
            <person name="Bilban M."/>
            <person name="Lubec G."/>
        </authorList>
    </citation>
    <scope>NUCLEOTIDE SEQUENCE</scope>
    <source>
        <tissue evidence="2">Skin</tissue>
    </source>
</reference>
<feature type="non-terminal residue" evidence="2">
    <location>
        <position position="1"/>
    </location>
</feature>
<name>A0A0B6Y418_9EUPU</name>
<dbReference type="EMBL" id="HACG01003415">
    <property type="protein sequence ID" value="CEK50280.1"/>
    <property type="molecule type" value="Transcribed_RNA"/>
</dbReference>